<dbReference type="EMBL" id="CP090145">
    <property type="protein sequence ID" value="UOX32475.1"/>
    <property type="molecule type" value="Genomic_DNA"/>
</dbReference>
<gene>
    <name evidence="1" type="ORF">LXD69_10470</name>
</gene>
<protein>
    <submittedName>
        <fullName evidence="1">Uncharacterized protein</fullName>
    </submittedName>
</protein>
<reference evidence="1" key="1">
    <citation type="submission" date="2021-12" db="EMBL/GenBank/DDBJ databases">
        <authorList>
            <person name="Cha I.-T."/>
            <person name="Lee K.-E."/>
            <person name="Park S.-J."/>
        </authorList>
    </citation>
    <scope>NUCLEOTIDE SEQUENCE</scope>
    <source>
        <strain evidence="1">YSM-43</strain>
    </source>
</reference>
<evidence type="ECO:0000313" key="1">
    <source>
        <dbReference type="EMBL" id="UOX32475.1"/>
    </source>
</evidence>
<reference evidence="1" key="2">
    <citation type="submission" date="2022-04" db="EMBL/GenBank/DDBJ databases">
        <title>Complete Genome Sequence of Flavobacterium sediminilitoris YSM-43, Isolated from a Tidal Sediment.</title>
        <authorList>
            <person name="Lee P.A."/>
        </authorList>
    </citation>
    <scope>NUCLEOTIDE SEQUENCE</scope>
    <source>
        <strain evidence="1">YSM-43</strain>
    </source>
</reference>
<accession>A0ABY4HI16</accession>
<dbReference type="Proteomes" id="UP000830454">
    <property type="component" value="Chromosome"/>
</dbReference>
<sequence length="237" mass="27211">MITGILIAVLLVFGVYIYKFPPTKRTSTPCPCSDKICMDYSTPMSDLSVDLIHTMVNKYRGKQLNCINALNDFKEESDAHSIWFDLETLKKFIYNIEKQSKNKGLENNEEITSKELGIRVYYAAYPEIKDWGKYDDLISFQALNPITNKYGHLHTLVMIPTRSRGGKTFDFNPLDYDTYANGLYDRSGYHYNYANTRTAALLIAKMDDGTDPDVFMSAQNHGQLFPPDIDYNQIFNI</sequence>
<dbReference type="RefSeq" id="WP_246915241.1">
    <property type="nucleotide sequence ID" value="NZ_CP090145.1"/>
</dbReference>
<organism evidence="1 2">
    <name type="scientific">Flavobacterium sediminilitoris</name>
    <dbReference type="NCBI Taxonomy" id="2024526"/>
    <lineage>
        <taxon>Bacteria</taxon>
        <taxon>Pseudomonadati</taxon>
        <taxon>Bacteroidota</taxon>
        <taxon>Flavobacteriia</taxon>
        <taxon>Flavobacteriales</taxon>
        <taxon>Flavobacteriaceae</taxon>
        <taxon>Flavobacterium</taxon>
    </lineage>
</organism>
<proteinExistence type="predicted"/>
<evidence type="ECO:0000313" key="2">
    <source>
        <dbReference type="Proteomes" id="UP000830454"/>
    </source>
</evidence>
<keyword evidence="2" id="KW-1185">Reference proteome</keyword>
<name>A0ABY4HI16_9FLAO</name>